<evidence type="ECO:0000313" key="1">
    <source>
        <dbReference type="EMBL" id="KAK3055373.1"/>
    </source>
</evidence>
<reference evidence="1" key="1">
    <citation type="submission" date="2023-04" db="EMBL/GenBank/DDBJ databases">
        <title>Black Yeasts Isolated from many extreme environments.</title>
        <authorList>
            <person name="Coleine C."/>
            <person name="Stajich J.E."/>
            <person name="Selbmann L."/>
        </authorList>
    </citation>
    <scope>NUCLEOTIDE SEQUENCE</scope>
    <source>
        <strain evidence="1">CCFEE 5312</strain>
    </source>
</reference>
<proteinExistence type="predicted"/>
<protein>
    <submittedName>
        <fullName evidence="1">Uncharacterized protein</fullName>
    </submittedName>
</protein>
<sequence>MSTTPGGTIHVKAVLTSNIYRRSAPSSWRPDLVVTATLSKPSFLTVDIRGQTDSGTILTDAFRAEHFEFYDLTTSKLVVHDLFPGTCDPWDALYTDSVLELDSSKAVITSRTLGHEDIFSDPVNILEAGHEYRLTLKPQKLRCWERSADEMFGDKIGIPETEVPEARDILLTCDDVLVLKVEA</sequence>
<comment type="caution">
    <text evidence="1">The sequence shown here is derived from an EMBL/GenBank/DDBJ whole genome shotgun (WGS) entry which is preliminary data.</text>
</comment>
<dbReference type="AlphaFoldDB" id="A0AAJ0DJX0"/>
<organism evidence="1 2">
    <name type="scientific">Extremus antarcticus</name>
    <dbReference type="NCBI Taxonomy" id="702011"/>
    <lineage>
        <taxon>Eukaryota</taxon>
        <taxon>Fungi</taxon>
        <taxon>Dikarya</taxon>
        <taxon>Ascomycota</taxon>
        <taxon>Pezizomycotina</taxon>
        <taxon>Dothideomycetes</taxon>
        <taxon>Dothideomycetidae</taxon>
        <taxon>Mycosphaerellales</taxon>
        <taxon>Extremaceae</taxon>
        <taxon>Extremus</taxon>
    </lineage>
</organism>
<keyword evidence="2" id="KW-1185">Reference proteome</keyword>
<accession>A0AAJ0DJX0</accession>
<gene>
    <name evidence="1" type="ORF">LTR09_003927</name>
</gene>
<name>A0AAJ0DJX0_9PEZI</name>
<evidence type="ECO:0000313" key="2">
    <source>
        <dbReference type="Proteomes" id="UP001271007"/>
    </source>
</evidence>
<dbReference type="EMBL" id="JAWDJX010000009">
    <property type="protein sequence ID" value="KAK3055373.1"/>
    <property type="molecule type" value="Genomic_DNA"/>
</dbReference>
<dbReference type="Proteomes" id="UP001271007">
    <property type="component" value="Unassembled WGS sequence"/>
</dbReference>